<evidence type="ECO:0000313" key="2">
    <source>
        <dbReference type="EMBL" id="SKA47615.1"/>
    </source>
</evidence>
<dbReference type="Proteomes" id="UP000190367">
    <property type="component" value="Unassembled WGS sequence"/>
</dbReference>
<dbReference type="AlphaFoldDB" id="A0A1T4U4D3"/>
<feature type="transmembrane region" description="Helical" evidence="1">
    <location>
        <begin position="6"/>
        <end position="25"/>
    </location>
</feature>
<dbReference type="EMBL" id="FUWZ01000009">
    <property type="protein sequence ID" value="SKA47615.1"/>
    <property type="molecule type" value="Genomic_DNA"/>
</dbReference>
<organism evidence="2 3">
    <name type="scientific">Chitinophaga eiseniae</name>
    <dbReference type="NCBI Taxonomy" id="634771"/>
    <lineage>
        <taxon>Bacteria</taxon>
        <taxon>Pseudomonadati</taxon>
        <taxon>Bacteroidota</taxon>
        <taxon>Chitinophagia</taxon>
        <taxon>Chitinophagales</taxon>
        <taxon>Chitinophagaceae</taxon>
        <taxon>Chitinophaga</taxon>
    </lineage>
</organism>
<name>A0A1T4U4D3_9BACT</name>
<keyword evidence="3" id="KW-1185">Reference proteome</keyword>
<reference evidence="3" key="1">
    <citation type="submission" date="2017-02" db="EMBL/GenBank/DDBJ databases">
        <authorList>
            <person name="Varghese N."/>
            <person name="Submissions S."/>
        </authorList>
    </citation>
    <scope>NUCLEOTIDE SEQUENCE [LARGE SCALE GENOMIC DNA]</scope>
    <source>
        <strain evidence="3">DSM 22224</strain>
    </source>
</reference>
<accession>A0A1T4U4D3</accession>
<feature type="transmembrane region" description="Helical" evidence="1">
    <location>
        <begin position="88"/>
        <end position="108"/>
    </location>
</feature>
<feature type="transmembrane region" description="Helical" evidence="1">
    <location>
        <begin position="46"/>
        <end position="68"/>
    </location>
</feature>
<protein>
    <submittedName>
        <fullName evidence="2">Uncharacterized protein</fullName>
    </submittedName>
</protein>
<keyword evidence="1" id="KW-0812">Transmembrane</keyword>
<gene>
    <name evidence="2" type="ORF">SAMN04488128_1095</name>
</gene>
<keyword evidence="1" id="KW-0472">Membrane</keyword>
<evidence type="ECO:0000313" key="3">
    <source>
        <dbReference type="Proteomes" id="UP000190367"/>
    </source>
</evidence>
<dbReference type="RefSeq" id="WP_078673240.1">
    <property type="nucleotide sequence ID" value="NZ_FUWZ01000009.1"/>
</dbReference>
<dbReference type="STRING" id="634771.SAMN04488128_1095"/>
<evidence type="ECO:0000256" key="1">
    <source>
        <dbReference type="SAM" id="Phobius"/>
    </source>
</evidence>
<dbReference type="OrthoDB" id="193443at2"/>
<proteinExistence type="predicted"/>
<keyword evidence="1" id="KW-1133">Transmembrane helix</keyword>
<sequence>MNILAYLIYFVITYLITVHVGLRFYRNGRVFIHGLIPQDTALCEAINNILLTGYYLVNIGYATVMISFWQTIHTVTGLVTQITESTGLIVLTLGLLHCFNMSAIYYISRKKQLLHPIKP</sequence>